<feature type="region of interest" description="Disordered" evidence="1">
    <location>
        <begin position="295"/>
        <end position="315"/>
    </location>
</feature>
<proteinExistence type="predicted"/>
<reference evidence="2" key="1">
    <citation type="submission" date="2020-05" db="EMBL/GenBank/DDBJ databases">
        <title>Phylogenomic resolution of chytrid fungi.</title>
        <authorList>
            <person name="Stajich J.E."/>
            <person name="Amses K."/>
            <person name="Simmons R."/>
            <person name="Seto K."/>
            <person name="Myers J."/>
            <person name="Bonds A."/>
            <person name="Quandt C.A."/>
            <person name="Barry K."/>
            <person name="Liu P."/>
            <person name="Grigoriev I."/>
            <person name="Longcore J.E."/>
            <person name="James T.Y."/>
        </authorList>
    </citation>
    <scope>NUCLEOTIDE SEQUENCE</scope>
    <source>
        <strain evidence="2">PLAUS21</strain>
    </source>
</reference>
<feature type="region of interest" description="Disordered" evidence="1">
    <location>
        <begin position="1"/>
        <end position="20"/>
    </location>
</feature>
<organism evidence="2 3">
    <name type="scientific">Boothiomyces macroporosus</name>
    <dbReference type="NCBI Taxonomy" id="261099"/>
    <lineage>
        <taxon>Eukaryota</taxon>
        <taxon>Fungi</taxon>
        <taxon>Fungi incertae sedis</taxon>
        <taxon>Chytridiomycota</taxon>
        <taxon>Chytridiomycota incertae sedis</taxon>
        <taxon>Chytridiomycetes</taxon>
        <taxon>Rhizophydiales</taxon>
        <taxon>Terramycetaceae</taxon>
        <taxon>Boothiomyces</taxon>
    </lineage>
</organism>
<evidence type="ECO:0000256" key="1">
    <source>
        <dbReference type="SAM" id="MobiDB-lite"/>
    </source>
</evidence>
<evidence type="ECO:0000313" key="3">
    <source>
        <dbReference type="Proteomes" id="UP001210925"/>
    </source>
</evidence>
<sequence length="315" mass="35939">MRNYQNFQIDGKESPQSQPENNNGLYIGIIIGGFAFVMESQATLDPMIFAIDPANRVSRASTYNAHNPFLDSVPYDTKMFKDFENQPKVYPGYVDYGQNYETYTDIYNDKIYPADYTQLQDLFDVQNSYDDPKIKHNPFMTTLEKSNLHNPFIIPMRDLNPRISTTTLGMNAKLERNSLPRPNPSQITRQRSLSYPGARVSVVGSEVIEQYCTSERTSPKNSVAIDAEEIIHDIEQELVSFKDLQEPKNDQLQNLNDLLEAIQGIKDSFRDSMEITEYRTIASTRTKSTLSKLNESLRRSQSLGSNQPDSVTSEI</sequence>
<dbReference type="EMBL" id="JADGKB010000047">
    <property type="protein sequence ID" value="KAJ3256686.1"/>
    <property type="molecule type" value="Genomic_DNA"/>
</dbReference>
<comment type="caution">
    <text evidence="2">The sequence shown here is derived from an EMBL/GenBank/DDBJ whole genome shotgun (WGS) entry which is preliminary data.</text>
</comment>
<dbReference type="AlphaFoldDB" id="A0AAD5UFJ8"/>
<accession>A0AAD5UFJ8</accession>
<dbReference type="Proteomes" id="UP001210925">
    <property type="component" value="Unassembled WGS sequence"/>
</dbReference>
<gene>
    <name evidence="2" type="ORF">HK103_005181</name>
</gene>
<evidence type="ECO:0000313" key="2">
    <source>
        <dbReference type="EMBL" id="KAJ3256686.1"/>
    </source>
</evidence>
<name>A0AAD5UFJ8_9FUNG</name>
<keyword evidence="3" id="KW-1185">Reference proteome</keyword>
<protein>
    <submittedName>
        <fullName evidence="2">Uncharacterized protein</fullName>
    </submittedName>
</protein>